<reference evidence="8 9" key="1">
    <citation type="submission" date="2020-04" db="EMBL/GenBank/DDBJ databases">
        <title>Description of novel Gluconacetobacter.</title>
        <authorList>
            <person name="Sombolestani A."/>
        </authorList>
    </citation>
    <scope>NUCLEOTIDE SEQUENCE [LARGE SCALE GENOMIC DNA]</scope>
    <source>
        <strain evidence="7 8">LMG 1728</strain>
        <strain evidence="6 9">LMG 1731</strain>
    </source>
</reference>
<accession>A0A7W4NWY1</accession>
<dbReference type="EMBL" id="JABEQN010000023">
    <property type="protein sequence ID" value="MBB2195112.1"/>
    <property type="molecule type" value="Genomic_DNA"/>
</dbReference>
<comment type="caution">
    <text evidence="6">The sequence shown here is derived from an EMBL/GenBank/DDBJ whole genome shotgun (WGS) entry which is preliminary data.</text>
</comment>
<evidence type="ECO:0000313" key="7">
    <source>
        <dbReference type="EMBL" id="MBB2195112.1"/>
    </source>
</evidence>
<dbReference type="GO" id="GO:0003677">
    <property type="term" value="F:DNA binding"/>
    <property type="evidence" value="ECO:0007669"/>
    <property type="project" value="UniProtKB-KW"/>
</dbReference>
<dbReference type="CDD" id="cd00796">
    <property type="entry name" value="INT_Rci_Hp1_C"/>
    <property type="match status" value="1"/>
</dbReference>
<evidence type="ECO:0000256" key="4">
    <source>
        <dbReference type="ARBA" id="ARBA00023172"/>
    </source>
</evidence>
<dbReference type="GO" id="GO:0015074">
    <property type="term" value="P:DNA integration"/>
    <property type="evidence" value="ECO:0007669"/>
    <property type="project" value="UniProtKB-KW"/>
</dbReference>
<organism evidence="6 9">
    <name type="scientific">Gluconacetobacter dulcium</name>
    <dbReference type="NCBI Taxonomy" id="2729096"/>
    <lineage>
        <taxon>Bacteria</taxon>
        <taxon>Pseudomonadati</taxon>
        <taxon>Pseudomonadota</taxon>
        <taxon>Alphaproteobacteria</taxon>
        <taxon>Acetobacterales</taxon>
        <taxon>Acetobacteraceae</taxon>
        <taxon>Gluconacetobacter</taxon>
    </lineage>
</organism>
<proteinExistence type="inferred from homology"/>
<keyword evidence="8" id="KW-1185">Reference proteome</keyword>
<evidence type="ECO:0000256" key="2">
    <source>
        <dbReference type="ARBA" id="ARBA00022908"/>
    </source>
</evidence>
<dbReference type="Proteomes" id="UP000561077">
    <property type="component" value="Unassembled WGS sequence"/>
</dbReference>
<evidence type="ECO:0000313" key="8">
    <source>
        <dbReference type="Proteomes" id="UP000540490"/>
    </source>
</evidence>
<evidence type="ECO:0000313" key="6">
    <source>
        <dbReference type="EMBL" id="MBB2165975.1"/>
    </source>
</evidence>
<protein>
    <submittedName>
        <fullName evidence="6">Site-specific integrase</fullName>
    </submittedName>
</protein>
<keyword evidence="2" id="KW-0229">DNA integration</keyword>
<dbReference type="Proteomes" id="UP000540490">
    <property type="component" value="Unassembled WGS sequence"/>
</dbReference>
<dbReference type="EMBL" id="JABEQO010000023">
    <property type="protein sequence ID" value="MBB2165975.1"/>
    <property type="molecule type" value="Genomic_DNA"/>
</dbReference>
<evidence type="ECO:0000256" key="3">
    <source>
        <dbReference type="ARBA" id="ARBA00023125"/>
    </source>
</evidence>
<dbReference type="InterPro" id="IPR010998">
    <property type="entry name" value="Integrase_recombinase_N"/>
</dbReference>
<dbReference type="InterPro" id="IPR011010">
    <property type="entry name" value="DNA_brk_join_enz"/>
</dbReference>
<name>A0A7W4NWY1_9PROT</name>
<dbReference type="SUPFAM" id="SSF56349">
    <property type="entry name" value="DNA breaking-rejoining enzymes"/>
    <property type="match status" value="1"/>
</dbReference>
<dbReference type="PROSITE" id="PS51898">
    <property type="entry name" value="TYR_RECOMBINASE"/>
    <property type="match status" value="1"/>
</dbReference>
<dbReference type="PANTHER" id="PTHR30349:SF64">
    <property type="entry name" value="PROPHAGE INTEGRASE INTD-RELATED"/>
    <property type="match status" value="1"/>
</dbReference>
<dbReference type="Gene3D" id="1.10.443.10">
    <property type="entry name" value="Intergrase catalytic core"/>
    <property type="match status" value="1"/>
</dbReference>
<dbReference type="RefSeq" id="WP_182975024.1">
    <property type="nucleotide sequence ID" value="NZ_JABEQN010000023.1"/>
</dbReference>
<keyword evidence="4" id="KW-0233">DNA recombination</keyword>
<sequence>MPLAIVKRKGRETLYVRGTVRGQGIFESTGTTDPKQAEAYRAKREAELWEESVYGKRAVVTFASAVTAYLEAEQRSATTLTHTDRLLRHFGTRKVNQIGQADLDQAYKAILTKGAETSAATKIRAVLTPLRAILEFSAIRGWCSKPAFERPRITQTKMRFLRPDEATDLVNAAAPHVRPLLVFLIATGARMSEALELEWQDVDLDGCRAVVWQKQGDERHIDLPPVAVLALTGIAHRTGRVFRPVRSRRPVGATAGKEIGEGYHDTGRTGGGQIKSAWAFACKRAGLPGHERVWLPKGSRSEKRQFVPDLTPHSLRHTFATWHYCVHKDLLKLKEDGGWQTITMVTLYAKKMPDYYRAAIRTWLAHTDWTDIAGCVPNPCQARDGDK</sequence>
<dbReference type="InterPro" id="IPR050090">
    <property type="entry name" value="Tyrosine_recombinase_XerCD"/>
</dbReference>
<comment type="similarity">
    <text evidence="1">Belongs to the 'phage' integrase family.</text>
</comment>
<feature type="domain" description="Tyr recombinase" evidence="5">
    <location>
        <begin position="156"/>
        <end position="361"/>
    </location>
</feature>
<dbReference type="InterPro" id="IPR013762">
    <property type="entry name" value="Integrase-like_cat_sf"/>
</dbReference>
<dbReference type="AlphaFoldDB" id="A0A7W4NWY1"/>
<evidence type="ECO:0000256" key="1">
    <source>
        <dbReference type="ARBA" id="ARBA00008857"/>
    </source>
</evidence>
<dbReference type="GO" id="GO:0006310">
    <property type="term" value="P:DNA recombination"/>
    <property type="evidence" value="ECO:0007669"/>
    <property type="project" value="UniProtKB-KW"/>
</dbReference>
<dbReference type="InterPro" id="IPR002104">
    <property type="entry name" value="Integrase_catalytic"/>
</dbReference>
<evidence type="ECO:0000259" key="5">
    <source>
        <dbReference type="PROSITE" id="PS51898"/>
    </source>
</evidence>
<dbReference type="Gene3D" id="1.10.150.130">
    <property type="match status" value="1"/>
</dbReference>
<gene>
    <name evidence="7" type="ORF">HLH25_16025</name>
    <name evidence="6" type="ORF">HLH26_15840</name>
</gene>
<dbReference type="PANTHER" id="PTHR30349">
    <property type="entry name" value="PHAGE INTEGRASE-RELATED"/>
    <property type="match status" value="1"/>
</dbReference>
<evidence type="ECO:0000313" key="9">
    <source>
        <dbReference type="Proteomes" id="UP000561077"/>
    </source>
</evidence>
<dbReference type="Pfam" id="PF00589">
    <property type="entry name" value="Phage_integrase"/>
    <property type="match status" value="1"/>
</dbReference>
<keyword evidence="3" id="KW-0238">DNA-binding</keyword>